<name>A0A840UUF0_9FIRM</name>
<feature type="transmembrane region" description="Helical" evidence="10">
    <location>
        <begin position="146"/>
        <end position="164"/>
    </location>
</feature>
<evidence type="ECO:0000256" key="10">
    <source>
        <dbReference type="RuleBase" id="RU362071"/>
    </source>
</evidence>
<dbReference type="PRINTS" id="PR00953">
    <property type="entry name" value="TYPE3IMRPROT"/>
</dbReference>
<dbReference type="EMBL" id="JACHFH010000019">
    <property type="protein sequence ID" value="MBB5336563.1"/>
    <property type="molecule type" value="Genomic_DNA"/>
</dbReference>
<reference evidence="11 12" key="1">
    <citation type="submission" date="2020-08" db="EMBL/GenBank/DDBJ databases">
        <title>Genomic Encyclopedia of Type Strains, Phase IV (KMG-IV): sequencing the most valuable type-strain genomes for metagenomic binning, comparative biology and taxonomic classification.</title>
        <authorList>
            <person name="Goeker M."/>
        </authorList>
    </citation>
    <scope>NUCLEOTIDE SEQUENCE [LARGE SCALE GENOMIC DNA]</scope>
    <source>
        <strain evidence="11 12">DSM 24661</strain>
    </source>
</reference>
<proteinExistence type="inferred from homology"/>
<dbReference type="AlphaFoldDB" id="A0A840UUF0"/>
<dbReference type="GO" id="GO:0006605">
    <property type="term" value="P:protein targeting"/>
    <property type="evidence" value="ECO:0007669"/>
    <property type="project" value="UniProtKB-UniRule"/>
</dbReference>
<evidence type="ECO:0000256" key="5">
    <source>
        <dbReference type="ARBA" id="ARBA00022692"/>
    </source>
</evidence>
<evidence type="ECO:0000313" key="11">
    <source>
        <dbReference type="EMBL" id="MBB5336563.1"/>
    </source>
</evidence>
<evidence type="ECO:0000256" key="4">
    <source>
        <dbReference type="ARBA" id="ARBA00022475"/>
    </source>
</evidence>
<sequence>MARTSGVFLVAPFFASETIPMQIKASAVFFLTIVLFPVVDAQGTLVLPNTLPAYTMAILIEILVGWLIGFTAFVILSAINLGGQLIDMQIGFAMVNVMDPTLRQTSPLMGSFLYNICILVFLITNGHYILISALAESFSTIAPLTAHFDGGIVMLIVNMTGHIFVTGLKLALPVLFAILLTNVGLGVLARTMPQMNIFVVGIPVQIVLGLFVIGMMLPFYLVFLDVTFNEIYKNITVMLQAIY</sequence>
<dbReference type="GO" id="GO:0005886">
    <property type="term" value="C:plasma membrane"/>
    <property type="evidence" value="ECO:0007669"/>
    <property type="project" value="UniProtKB-SubCell"/>
</dbReference>
<keyword evidence="4 10" id="KW-1003">Cell membrane</keyword>
<evidence type="ECO:0000256" key="8">
    <source>
        <dbReference type="ARBA" id="ARBA00023143"/>
    </source>
</evidence>
<dbReference type="GO" id="GO:0044780">
    <property type="term" value="P:bacterial-type flagellum assembly"/>
    <property type="evidence" value="ECO:0007669"/>
    <property type="project" value="UniProtKB-UniRule"/>
</dbReference>
<evidence type="ECO:0000256" key="3">
    <source>
        <dbReference type="ARBA" id="ARBA00021717"/>
    </source>
</evidence>
<organism evidence="11 12">
    <name type="scientific">Pectinatus brassicae</name>
    <dbReference type="NCBI Taxonomy" id="862415"/>
    <lineage>
        <taxon>Bacteria</taxon>
        <taxon>Bacillati</taxon>
        <taxon>Bacillota</taxon>
        <taxon>Negativicutes</taxon>
        <taxon>Selenomonadales</taxon>
        <taxon>Selenomonadaceae</taxon>
        <taxon>Pectinatus</taxon>
    </lineage>
</organism>
<feature type="transmembrane region" description="Helical" evidence="10">
    <location>
        <begin position="112"/>
        <end position="134"/>
    </location>
</feature>
<feature type="transmembrane region" description="Helical" evidence="10">
    <location>
        <begin position="170"/>
        <end position="189"/>
    </location>
</feature>
<feature type="transmembrane region" description="Helical" evidence="10">
    <location>
        <begin position="196"/>
        <end position="223"/>
    </location>
</feature>
<comment type="function">
    <text evidence="1 10">Role in flagellar biosynthesis.</text>
</comment>
<feature type="transmembrane region" description="Helical" evidence="10">
    <location>
        <begin position="54"/>
        <end position="79"/>
    </location>
</feature>
<keyword evidence="11" id="KW-0966">Cell projection</keyword>
<gene>
    <name evidence="11" type="ORF">HNR32_001713</name>
</gene>
<dbReference type="PANTHER" id="PTHR30065:SF1">
    <property type="entry name" value="SURFACE PRESENTATION OF ANTIGENS PROTEIN SPAR"/>
    <property type="match status" value="1"/>
</dbReference>
<evidence type="ECO:0000313" key="12">
    <source>
        <dbReference type="Proteomes" id="UP000559117"/>
    </source>
</evidence>
<keyword evidence="7 10" id="KW-0472">Membrane</keyword>
<dbReference type="Proteomes" id="UP000559117">
    <property type="component" value="Unassembled WGS sequence"/>
</dbReference>
<evidence type="ECO:0000256" key="7">
    <source>
        <dbReference type="ARBA" id="ARBA00023136"/>
    </source>
</evidence>
<comment type="caution">
    <text evidence="11">The sequence shown here is derived from an EMBL/GenBank/DDBJ whole genome shotgun (WGS) entry which is preliminary data.</text>
</comment>
<evidence type="ECO:0000256" key="6">
    <source>
        <dbReference type="ARBA" id="ARBA00022989"/>
    </source>
</evidence>
<comment type="similarity">
    <text evidence="2 10">Belongs to the FliR/MopE/SpaR family.</text>
</comment>
<dbReference type="GO" id="GO:0009425">
    <property type="term" value="C:bacterial-type flagellum basal body"/>
    <property type="evidence" value="ECO:0007669"/>
    <property type="project" value="UniProtKB-SubCell"/>
</dbReference>
<accession>A0A840UUF0</accession>
<keyword evidence="8 10" id="KW-0975">Bacterial flagellum</keyword>
<dbReference type="InterPro" id="IPR006303">
    <property type="entry name" value="FliR"/>
</dbReference>
<protein>
    <recommendedName>
        <fullName evidence="3 9">Flagellar biosynthetic protein FliR</fullName>
    </recommendedName>
</protein>
<dbReference type="PANTHER" id="PTHR30065">
    <property type="entry name" value="FLAGELLAR BIOSYNTHETIC PROTEIN FLIR"/>
    <property type="match status" value="1"/>
</dbReference>
<feature type="transmembrane region" description="Helical" evidence="10">
    <location>
        <begin position="25"/>
        <end position="47"/>
    </location>
</feature>
<evidence type="ECO:0000256" key="2">
    <source>
        <dbReference type="ARBA" id="ARBA00009772"/>
    </source>
</evidence>
<dbReference type="NCBIfam" id="TIGR01400">
    <property type="entry name" value="fliR"/>
    <property type="match status" value="1"/>
</dbReference>
<dbReference type="InterPro" id="IPR002010">
    <property type="entry name" value="T3SS_IM_R"/>
</dbReference>
<keyword evidence="6 10" id="KW-1133">Transmembrane helix</keyword>
<evidence type="ECO:0000256" key="1">
    <source>
        <dbReference type="ARBA" id="ARBA00002578"/>
    </source>
</evidence>
<keyword evidence="11" id="KW-0282">Flagellum</keyword>
<comment type="subcellular location">
    <subcellularLocation>
        <location evidence="10">Cell membrane</location>
        <topology evidence="10">Multi-pass membrane protein</topology>
    </subcellularLocation>
    <subcellularLocation>
        <location evidence="10">Bacterial flagellum basal body</location>
    </subcellularLocation>
</comment>
<keyword evidence="12" id="KW-1185">Reference proteome</keyword>
<keyword evidence="5 10" id="KW-0812">Transmembrane</keyword>
<dbReference type="RefSeq" id="WP_260162659.1">
    <property type="nucleotide sequence ID" value="NZ_JACHFH010000019.1"/>
</dbReference>
<keyword evidence="11" id="KW-0969">Cilium</keyword>
<evidence type="ECO:0000256" key="9">
    <source>
        <dbReference type="NCBIfam" id="TIGR01400"/>
    </source>
</evidence>
<dbReference type="Pfam" id="PF01311">
    <property type="entry name" value="Bac_export_1"/>
    <property type="match status" value="1"/>
</dbReference>